<comment type="caution">
    <text evidence="2">The sequence shown here is derived from an EMBL/GenBank/DDBJ whole genome shotgun (WGS) entry which is preliminary data.</text>
</comment>
<accession>A0A561V3T0</accession>
<dbReference type="Proteomes" id="UP000318186">
    <property type="component" value="Unassembled WGS sequence"/>
</dbReference>
<proteinExistence type="predicted"/>
<organism evidence="2 3">
    <name type="scientific">Streptomyces brevispora</name>
    <dbReference type="NCBI Taxonomy" id="887462"/>
    <lineage>
        <taxon>Bacteria</taxon>
        <taxon>Bacillati</taxon>
        <taxon>Actinomycetota</taxon>
        <taxon>Actinomycetes</taxon>
        <taxon>Kitasatosporales</taxon>
        <taxon>Streptomycetaceae</taxon>
        <taxon>Streptomyces</taxon>
    </lineage>
</organism>
<name>A0A561V3T0_9ACTN</name>
<dbReference type="Gene3D" id="3.40.630.10">
    <property type="entry name" value="Zn peptidases"/>
    <property type="match status" value="1"/>
</dbReference>
<feature type="region of interest" description="Disordered" evidence="1">
    <location>
        <begin position="86"/>
        <end position="115"/>
    </location>
</feature>
<evidence type="ECO:0000313" key="2">
    <source>
        <dbReference type="EMBL" id="TWG06274.1"/>
    </source>
</evidence>
<protein>
    <recommendedName>
        <fullName evidence="4">Amidohydrolase</fullName>
    </recommendedName>
</protein>
<evidence type="ECO:0000313" key="3">
    <source>
        <dbReference type="Proteomes" id="UP000318186"/>
    </source>
</evidence>
<sequence length="115" mass="12469">MTDRNRAVLSGLAGIRSDLEDRYRDLHRYPELGLREHRTAKKASDALRDLGYEVTDGIGGTGVIGVLANGEGAALVSDRRSLPTRCFRPAPGRSSRVEPAVRPSRRGAITSPLDT</sequence>
<gene>
    <name evidence="2" type="ORF">FHX80_114769</name>
</gene>
<dbReference type="SUPFAM" id="SSF53187">
    <property type="entry name" value="Zn-dependent exopeptidases"/>
    <property type="match status" value="1"/>
</dbReference>
<dbReference type="EMBL" id="VIWW01000001">
    <property type="protein sequence ID" value="TWG06274.1"/>
    <property type="molecule type" value="Genomic_DNA"/>
</dbReference>
<evidence type="ECO:0008006" key="4">
    <source>
        <dbReference type="Google" id="ProtNLM"/>
    </source>
</evidence>
<reference evidence="2 3" key="1">
    <citation type="submission" date="2019-06" db="EMBL/GenBank/DDBJ databases">
        <title>Sequencing the genomes of 1000 actinobacteria strains.</title>
        <authorList>
            <person name="Klenk H.-P."/>
        </authorList>
    </citation>
    <scope>NUCLEOTIDE SEQUENCE [LARGE SCALE GENOMIC DNA]</scope>
    <source>
        <strain evidence="2 3">DSM 42059</strain>
    </source>
</reference>
<dbReference type="AlphaFoldDB" id="A0A561V3T0"/>
<dbReference type="RefSeq" id="WP_341874028.1">
    <property type="nucleotide sequence ID" value="NZ_VIWW01000001.1"/>
</dbReference>
<evidence type="ECO:0000256" key="1">
    <source>
        <dbReference type="SAM" id="MobiDB-lite"/>
    </source>
</evidence>